<dbReference type="PANTHER" id="PTHR12135">
    <property type="entry name" value="DNA REPAIR PROTEIN XP-C / RAD4"/>
    <property type="match status" value="1"/>
</dbReference>
<dbReference type="InterPro" id="IPR018328">
    <property type="entry name" value="Rad4_beta-hairpin_dom3"/>
</dbReference>
<evidence type="ECO:0000256" key="5">
    <source>
        <dbReference type="ARBA" id="ARBA00023242"/>
    </source>
</evidence>
<comment type="subcellular location">
    <subcellularLocation>
        <location evidence="1">Nucleus</location>
    </subcellularLocation>
</comment>
<evidence type="ECO:0000313" key="10">
    <source>
        <dbReference type="Proteomes" id="UP001497383"/>
    </source>
</evidence>
<evidence type="ECO:0000259" key="6">
    <source>
        <dbReference type="SMART" id="SM01030"/>
    </source>
</evidence>
<evidence type="ECO:0000256" key="1">
    <source>
        <dbReference type="ARBA" id="ARBA00004123"/>
    </source>
</evidence>
<feature type="domain" description="Rad4 beta-hairpin" evidence="6">
    <location>
        <begin position="284"/>
        <end position="340"/>
    </location>
</feature>
<dbReference type="SMART" id="SM01031">
    <property type="entry name" value="BHD_2"/>
    <property type="match status" value="1"/>
</dbReference>
<dbReference type="SMART" id="SM01030">
    <property type="entry name" value="BHD_1"/>
    <property type="match status" value="1"/>
</dbReference>
<proteinExistence type="inferred from homology"/>
<dbReference type="PANTHER" id="PTHR12135:SF2">
    <property type="entry name" value="DNA REPAIR PROTEIN RAD34"/>
    <property type="match status" value="1"/>
</dbReference>
<dbReference type="SMART" id="SM01032">
    <property type="entry name" value="BHD_3"/>
    <property type="match status" value="1"/>
</dbReference>
<dbReference type="EMBL" id="OZ022410">
    <property type="protein sequence ID" value="CAK9441292.1"/>
    <property type="molecule type" value="Genomic_DNA"/>
</dbReference>
<dbReference type="InterPro" id="IPR036985">
    <property type="entry name" value="Transglutaminase-like_sf"/>
</dbReference>
<evidence type="ECO:0000256" key="3">
    <source>
        <dbReference type="ARBA" id="ARBA00022763"/>
    </source>
</evidence>
<name>A0ABP0ZVZ7_9ASCO</name>
<dbReference type="Pfam" id="PF10404">
    <property type="entry name" value="BHD_2"/>
    <property type="match status" value="1"/>
</dbReference>
<keyword evidence="4" id="KW-0234">DNA repair</keyword>
<protein>
    <submittedName>
        <fullName evidence="9">Uncharacterized protein</fullName>
    </submittedName>
</protein>
<dbReference type="Proteomes" id="UP001497383">
    <property type="component" value="Chromosome 6"/>
</dbReference>
<organism evidence="9 10">
    <name type="scientific">Lodderomyces beijingensis</name>
    <dbReference type="NCBI Taxonomy" id="1775926"/>
    <lineage>
        <taxon>Eukaryota</taxon>
        <taxon>Fungi</taxon>
        <taxon>Dikarya</taxon>
        <taxon>Ascomycota</taxon>
        <taxon>Saccharomycotina</taxon>
        <taxon>Pichiomycetes</taxon>
        <taxon>Debaryomycetaceae</taxon>
        <taxon>Candida/Lodderomyces clade</taxon>
        <taxon>Lodderomyces</taxon>
    </lineage>
</organism>
<accession>A0ABP0ZVZ7</accession>
<dbReference type="InterPro" id="IPR042488">
    <property type="entry name" value="Rad4_BHD3_sf"/>
</dbReference>
<evidence type="ECO:0000256" key="2">
    <source>
        <dbReference type="ARBA" id="ARBA00009525"/>
    </source>
</evidence>
<dbReference type="Pfam" id="PF03835">
    <property type="entry name" value="Rad4"/>
    <property type="match status" value="1"/>
</dbReference>
<evidence type="ECO:0000313" key="9">
    <source>
        <dbReference type="EMBL" id="CAK9441292.1"/>
    </source>
</evidence>
<dbReference type="Pfam" id="PF10405">
    <property type="entry name" value="BHD_3"/>
    <property type="match status" value="1"/>
</dbReference>
<dbReference type="Gene3D" id="3.90.260.10">
    <property type="entry name" value="Transglutaminase-like"/>
    <property type="match status" value="1"/>
</dbReference>
<dbReference type="RefSeq" id="XP_066832099.1">
    <property type="nucleotide sequence ID" value="XM_066975463.1"/>
</dbReference>
<dbReference type="InterPro" id="IPR038765">
    <property type="entry name" value="Papain-like_cys_pep_sf"/>
</dbReference>
<keyword evidence="3" id="KW-0227">DNA damage</keyword>
<dbReference type="InterPro" id="IPR018326">
    <property type="entry name" value="Rad4_beta-hairpin_dom1"/>
</dbReference>
<gene>
    <name evidence="9" type="ORF">LODBEIA_P51610</name>
</gene>
<dbReference type="InterPro" id="IPR018325">
    <property type="entry name" value="Rad4/PNGase_transGLS-fold"/>
</dbReference>
<dbReference type="Gene3D" id="3.30.70.2460">
    <property type="entry name" value="Rad4, beta-hairpin domain BHD3"/>
    <property type="match status" value="1"/>
</dbReference>
<sequence>MKHYKSFRKRGGDGGDGGDDELLIYLLKYLIKWFRKNFKHDSNGLRVLGYVPKKSTKETKYEDYFPANSKPIANVADLNKVIKKFQHNRDTGAQIFTALLRSLGFEARLVYSIPLLGLRKPFKMQPKLRRKITEVNKDNDLLYPYFWTELVNPLDPSQLFVIETQCFWEDEKQLIRLQRYSYKGGISNSSSSSYTSQFFPSQNQFCQMSMHYVVALTNNNLVLDVSSRYMQDVSYRWFNRLDLRTESGRVALLMQSVIRIANARKSYSQDDNLELDALRYLAMHNCTIPKTFSAMNRSPNFTTPSTLRYNEVIMKEGVAPLQFVKLDGKREPVYFKNHLLIGKSEKQWKFLGRSIKPEEINKPIKLAKASPRTVYNKRIFVQNQMNDPELNDVKLYSFAQTCPYLRLKVSPQGALPRNEYGNVEIYRPNMVPEGAVWLKLSNVESIFRSSTKNEEVRQVIDYVPVVVGFSFKKGQAYPVKDGLIVRKDDEVAAKKLWLSEKIEEHQRMQRTG</sequence>
<dbReference type="InterPro" id="IPR004583">
    <property type="entry name" value="DNA_repair_Rad4"/>
</dbReference>
<keyword evidence="10" id="KW-1185">Reference proteome</keyword>
<dbReference type="SUPFAM" id="SSF54001">
    <property type="entry name" value="Cysteine proteinases"/>
    <property type="match status" value="1"/>
</dbReference>
<dbReference type="InterPro" id="IPR018327">
    <property type="entry name" value="BHD_2"/>
</dbReference>
<evidence type="ECO:0000256" key="4">
    <source>
        <dbReference type="ARBA" id="ARBA00023204"/>
    </source>
</evidence>
<evidence type="ECO:0000259" key="8">
    <source>
        <dbReference type="SMART" id="SM01032"/>
    </source>
</evidence>
<evidence type="ECO:0000259" key="7">
    <source>
        <dbReference type="SMART" id="SM01031"/>
    </source>
</evidence>
<reference evidence="9 10" key="1">
    <citation type="submission" date="2024-03" db="EMBL/GenBank/DDBJ databases">
        <authorList>
            <person name="Brejova B."/>
        </authorList>
    </citation>
    <scope>NUCLEOTIDE SEQUENCE [LARGE SCALE GENOMIC DNA]</scope>
    <source>
        <strain evidence="9 10">CBS 14171</strain>
    </source>
</reference>
<feature type="domain" description="Rad4 beta-hairpin" evidence="7">
    <location>
        <begin position="342"/>
        <end position="407"/>
    </location>
</feature>
<dbReference type="Pfam" id="PF10403">
    <property type="entry name" value="BHD_1"/>
    <property type="match status" value="1"/>
</dbReference>
<feature type="domain" description="Rad4 beta-hairpin" evidence="8">
    <location>
        <begin position="415"/>
        <end position="497"/>
    </location>
</feature>
<dbReference type="GeneID" id="92210357"/>
<comment type="similarity">
    <text evidence="2">Belongs to the XPC family.</text>
</comment>
<keyword evidence="5" id="KW-0539">Nucleus</keyword>